<dbReference type="VEuPathDB" id="TriTrypDB:TEOVI_000180800"/>
<dbReference type="Proteomes" id="UP000195570">
    <property type="component" value="Unassembled WGS sequence"/>
</dbReference>
<dbReference type="EMBL" id="CZPT02001397">
    <property type="protein sequence ID" value="SCU70235.1"/>
    <property type="molecule type" value="Genomic_DNA"/>
</dbReference>
<proteinExistence type="predicted"/>
<comment type="caution">
    <text evidence="1">The sequence shown here is derived from an EMBL/GenBank/DDBJ whole genome shotgun (WGS) entry which is preliminary data.</text>
</comment>
<dbReference type="GeneID" id="92375748"/>
<reference evidence="1" key="1">
    <citation type="submission" date="2016-09" db="EMBL/GenBank/DDBJ databases">
        <authorList>
            <person name="Hebert L."/>
            <person name="Moumen B."/>
        </authorList>
    </citation>
    <scope>NUCLEOTIDE SEQUENCE [LARGE SCALE GENOMIC DNA]</scope>
    <source>
        <strain evidence="1">OVI</strain>
    </source>
</reference>
<sequence length="327" mass="34496">MGFFAVHTQAAEDPAAEAIKTPCDADIYLAAVEEHLRQRLKANGGAAAQLTAQARQLLLAAVAADDPTKSCFLGAVASAAAAKARDAEQQSATRGTTFKLALDQINKLRREMAAIATLSQLKLTVKNSGHRQKGSNQATHSIIQADAATPLGCGAQHKLAEGKISTHEPNPTNLLSLRIANTQKKAEGTADNALELTMADSCNHGGAAYTNWASASASCDQGNIRSLAPSIVQSGIQATQRTEPIKSLQLYETTGNVGNCNPKHDKATEEANPEEYAAKAICQALRTTPAEGKQLTLNGEALAAETLVVDAVQREEKAFRQRPPNPN</sequence>
<name>A0A1G4IDJ7_TRYEQ</name>
<evidence type="ECO:0000313" key="1">
    <source>
        <dbReference type="EMBL" id="SCU70235.1"/>
    </source>
</evidence>
<keyword evidence="2" id="KW-1185">Reference proteome</keyword>
<evidence type="ECO:0000313" key="2">
    <source>
        <dbReference type="Proteomes" id="UP000195570"/>
    </source>
</evidence>
<dbReference type="AlphaFoldDB" id="A0A1G4IDJ7"/>
<gene>
    <name evidence="1" type="ORF">TEOVI_000180800</name>
</gene>
<protein>
    <submittedName>
        <fullName evidence="1">Uncharacterized protein</fullName>
    </submittedName>
</protein>
<accession>A0A1G4IDJ7</accession>
<dbReference type="RefSeq" id="XP_067081084.1">
    <property type="nucleotide sequence ID" value="XM_067224983.1"/>
</dbReference>
<organism evidence="1 2">
    <name type="scientific">Trypanosoma equiperdum</name>
    <dbReference type="NCBI Taxonomy" id="5694"/>
    <lineage>
        <taxon>Eukaryota</taxon>
        <taxon>Discoba</taxon>
        <taxon>Euglenozoa</taxon>
        <taxon>Kinetoplastea</taxon>
        <taxon>Metakinetoplastina</taxon>
        <taxon>Trypanosomatida</taxon>
        <taxon>Trypanosomatidae</taxon>
        <taxon>Trypanosoma</taxon>
    </lineage>
</organism>